<dbReference type="Gene3D" id="3.30.420.10">
    <property type="entry name" value="Ribonuclease H-like superfamily/Ribonuclease H"/>
    <property type="match status" value="1"/>
</dbReference>
<name>A0A9W8ZUQ5_9AGAR</name>
<dbReference type="Pfam" id="PF02171">
    <property type="entry name" value="Piwi"/>
    <property type="match status" value="1"/>
</dbReference>
<dbReference type="SMART" id="SM00950">
    <property type="entry name" value="Piwi"/>
    <property type="match status" value="1"/>
</dbReference>
<comment type="caution">
    <text evidence="3">The sequence shown here is derived from an EMBL/GenBank/DDBJ whole genome shotgun (WGS) entry which is preliminary data.</text>
</comment>
<organism evidence="3 4">
    <name type="scientific">Lentinula lateritia</name>
    <dbReference type="NCBI Taxonomy" id="40482"/>
    <lineage>
        <taxon>Eukaryota</taxon>
        <taxon>Fungi</taxon>
        <taxon>Dikarya</taxon>
        <taxon>Basidiomycota</taxon>
        <taxon>Agaricomycotina</taxon>
        <taxon>Agaricomycetes</taxon>
        <taxon>Agaricomycetidae</taxon>
        <taxon>Agaricales</taxon>
        <taxon>Marasmiineae</taxon>
        <taxon>Omphalotaceae</taxon>
        <taxon>Lentinula</taxon>
    </lineage>
</organism>
<protein>
    <submittedName>
        <fullName evidence="3">Piwi domain-containing protein</fullName>
    </submittedName>
</protein>
<reference evidence="3" key="2">
    <citation type="journal article" date="2023" name="Proc. Natl. Acad. Sci. U.S.A.">
        <title>A global phylogenomic analysis of the shiitake genus Lentinula.</title>
        <authorList>
            <person name="Sierra-Patev S."/>
            <person name="Min B."/>
            <person name="Naranjo-Ortiz M."/>
            <person name="Looney B."/>
            <person name="Konkel Z."/>
            <person name="Slot J.C."/>
            <person name="Sakamoto Y."/>
            <person name="Steenwyk J.L."/>
            <person name="Rokas A."/>
            <person name="Carro J."/>
            <person name="Camarero S."/>
            <person name="Ferreira P."/>
            <person name="Molpeceres G."/>
            <person name="Ruiz-Duenas F.J."/>
            <person name="Serrano A."/>
            <person name="Henrissat B."/>
            <person name="Drula E."/>
            <person name="Hughes K.W."/>
            <person name="Mata J.L."/>
            <person name="Ishikawa N.K."/>
            <person name="Vargas-Isla R."/>
            <person name="Ushijima S."/>
            <person name="Smith C.A."/>
            <person name="Donoghue J."/>
            <person name="Ahrendt S."/>
            <person name="Andreopoulos W."/>
            <person name="He G."/>
            <person name="LaButti K."/>
            <person name="Lipzen A."/>
            <person name="Ng V."/>
            <person name="Riley R."/>
            <person name="Sandor L."/>
            <person name="Barry K."/>
            <person name="Martinez A.T."/>
            <person name="Xiao Y."/>
            <person name="Gibbons J.G."/>
            <person name="Terashima K."/>
            <person name="Grigoriev I.V."/>
            <person name="Hibbett D."/>
        </authorList>
    </citation>
    <scope>NUCLEOTIDE SEQUENCE</scope>
    <source>
        <strain evidence="3">Sp2 HRB7682 ss15</strain>
    </source>
</reference>
<proteinExistence type="predicted"/>
<keyword evidence="1" id="KW-0812">Transmembrane</keyword>
<gene>
    <name evidence="3" type="ORF">C8J55DRAFT_586822</name>
</gene>
<dbReference type="InterPro" id="IPR014811">
    <property type="entry name" value="ArgoL1"/>
</dbReference>
<dbReference type="Gene3D" id="2.170.260.10">
    <property type="entry name" value="paz domain"/>
    <property type="match status" value="1"/>
</dbReference>
<dbReference type="InterPro" id="IPR003165">
    <property type="entry name" value="Piwi"/>
</dbReference>
<evidence type="ECO:0000313" key="4">
    <source>
        <dbReference type="Proteomes" id="UP001150238"/>
    </source>
</evidence>
<evidence type="ECO:0000259" key="2">
    <source>
        <dbReference type="PROSITE" id="PS50822"/>
    </source>
</evidence>
<dbReference type="InterPro" id="IPR032474">
    <property type="entry name" value="Argonaute_N"/>
</dbReference>
<evidence type="ECO:0000256" key="1">
    <source>
        <dbReference type="SAM" id="Phobius"/>
    </source>
</evidence>
<dbReference type="EMBL" id="JANVFS010000041">
    <property type="protein sequence ID" value="KAJ4467471.1"/>
    <property type="molecule type" value="Genomic_DNA"/>
</dbReference>
<evidence type="ECO:0000313" key="3">
    <source>
        <dbReference type="EMBL" id="KAJ4467471.1"/>
    </source>
</evidence>
<dbReference type="Proteomes" id="UP001150238">
    <property type="component" value="Unassembled WGS sequence"/>
</dbReference>
<dbReference type="GO" id="GO:0003676">
    <property type="term" value="F:nucleic acid binding"/>
    <property type="evidence" value="ECO:0007669"/>
    <property type="project" value="InterPro"/>
</dbReference>
<dbReference type="Gene3D" id="3.40.50.2300">
    <property type="match status" value="1"/>
</dbReference>
<dbReference type="InterPro" id="IPR036085">
    <property type="entry name" value="PAZ_dom_sf"/>
</dbReference>
<sequence length="931" mass="103543">MYQGRAQDSGWAGSRGRGSYRGGLGGASGGFLPSVLDRTQRTPVVVNTNCFEITKLPSKEYYLYDIIRPERKRFEDRHLIIKKLQGTVAPIIFSPRALYDGNALLYSSHMLSLAGGGSATFNVDLSDSRREAKPGARGVYTVQLTLTSSDPIRPSDLAVVLQGGRPNSKSMTATNLLQLLIRQAPNQMYPHNSKAYFTEVHKMTLGEGLELWRGFFQSVRPNIGKMLVNIDTTMAAVYQSGPVIDLALQFLGYRDVRQLDLQTNTVDFRKLEKFLNNIKVTVNTPGSKNRTKTIRGLVPNAGKFVFSKDGQDMSVGEYIEMVSNVKIKYGSIVGVRLTPPNAEKIVIVPLEICQVKPGQFYRQRLPDRFTKNAVTFSTLKPDKRLDAIMGKGSERMLPSPINGYLDSEFMREASMEVGTQPIRIRGELLALPKVIFGNHSSVEPRNGSWNVAKQKFARPASLLCWGIITFSRTVNGHGVRNLMSDMTRCCNDLGEDITWKNINPATVEKIKASRLPNPKPLIIVILPKMAQELWRKVKHWSDVRTGILTQCLQDEKIKNANLQYWGNVAVKLNARLGGYNSLVNSPAMTSLQKKMTIVMGDNLRWAGADVSHPGPGVQKPSVASLVASHDAYASRYMAFTRVQNPRQEFIQDLQEMVTDSIKNFAQLNALPERIVFFRDGVSEGEFESVSGSEISAIRGQLVVMREKGINREMPQLTYIIVGKRHHITFYPESGTEANDGRGNCIAGFVNNTDDFSNPATDDFYLQSHGAIQGTSRSAHYTIMVDEIYDGNLQEIQDIAFTLCHVYAKATRSVSIPAPVYCAIFSILSIALALTIFLSTFFNTADADVCIPIITFVPPSPLEHDKRSDIFHACPQLVCGRGPIYLSDDSGLKLAESDTASNISGQQTFDLALWQKSYKQINQHAAREMYFL</sequence>
<dbReference type="Pfam" id="PF08699">
    <property type="entry name" value="ArgoL1"/>
    <property type="match status" value="1"/>
</dbReference>
<reference evidence="3" key="1">
    <citation type="submission" date="2022-08" db="EMBL/GenBank/DDBJ databases">
        <authorList>
            <consortium name="DOE Joint Genome Institute"/>
            <person name="Min B."/>
            <person name="Riley R."/>
            <person name="Sierra-Patev S."/>
            <person name="Naranjo-Ortiz M."/>
            <person name="Looney B."/>
            <person name="Konkel Z."/>
            <person name="Slot J.C."/>
            <person name="Sakamoto Y."/>
            <person name="Steenwyk J.L."/>
            <person name="Rokas A."/>
            <person name="Carro J."/>
            <person name="Camarero S."/>
            <person name="Ferreira P."/>
            <person name="Molpeceres G."/>
            <person name="Ruiz-Duenas F.J."/>
            <person name="Serrano A."/>
            <person name="Henrissat B."/>
            <person name="Drula E."/>
            <person name="Hughes K.W."/>
            <person name="Mata J.L."/>
            <person name="Ishikawa N.K."/>
            <person name="Vargas-Isla R."/>
            <person name="Ushijima S."/>
            <person name="Smith C.A."/>
            <person name="Ahrendt S."/>
            <person name="Andreopoulos W."/>
            <person name="He G."/>
            <person name="Labutti K."/>
            <person name="Lipzen A."/>
            <person name="Ng V."/>
            <person name="Sandor L."/>
            <person name="Barry K."/>
            <person name="Martinez A.T."/>
            <person name="Xiao Y."/>
            <person name="Gibbons J.G."/>
            <person name="Terashima K."/>
            <person name="Hibbett D.S."/>
            <person name="Grigoriev I.V."/>
        </authorList>
    </citation>
    <scope>NUCLEOTIDE SEQUENCE</scope>
    <source>
        <strain evidence="3">Sp2 HRB7682 ss15</strain>
    </source>
</reference>
<dbReference type="SUPFAM" id="SSF101690">
    <property type="entry name" value="PAZ domain"/>
    <property type="match status" value="1"/>
</dbReference>
<keyword evidence="1" id="KW-1133">Transmembrane helix</keyword>
<dbReference type="SMART" id="SM01163">
    <property type="entry name" value="DUF1785"/>
    <property type="match status" value="1"/>
</dbReference>
<dbReference type="PROSITE" id="PS50822">
    <property type="entry name" value="PIWI"/>
    <property type="match status" value="1"/>
</dbReference>
<dbReference type="InterPro" id="IPR036397">
    <property type="entry name" value="RNaseH_sf"/>
</dbReference>
<accession>A0A9W8ZUQ5</accession>
<dbReference type="PANTHER" id="PTHR22891">
    <property type="entry name" value="EUKARYOTIC TRANSLATION INITIATION FACTOR 2C"/>
    <property type="match status" value="1"/>
</dbReference>
<dbReference type="InterPro" id="IPR032473">
    <property type="entry name" value="Argonaute_Mid_dom"/>
</dbReference>
<dbReference type="Pfam" id="PF16486">
    <property type="entry name" value="ArgoN"/>
    <property type="match status" value="1"/>
</dbReference>
<dbReference type="InterPro" id="IPR012337">
    <property type="entry name" value="RNaseH-like_sf"/>
</dbReference>
<keyword evidence="1" id="KW-0472">Membrane</keyword>
<dbReference type="SUPFAM" id="SSF53098">
    <property type="entry name" value="Ribonuclease H-like"/>
    <property type="match status" value="1"/>
</dbReference>
<feature type="transmembrane region" description="Helical" evidence="1">
    <location>
        <begin position="817"/>
        <end position="837"/>
    </location>
</feature>
<dbReference type="AlphaFoldDB" id="A0A9W8ZUQ5"/>
<feature type="domain" description="Piwi" evidence="2">
    <location>
        <begin position="521"/>
        <end position="822"/>
    </location>
</feature>
<dbReference type="Pfam" id="PF16487">
    <property type="entry name" value="ArgoMid"/>
    <property type="match status" value="1"/>
</dbReference>